<accession>A0ABP7UGZ9</accession>
<comment type="caution">
    <text evidence="1">The sequence shown here is derived from an EMBL/GenBank/DDBJ whole genome shotgun (WGS) entry which is preliminary data.</text>
</comment>
<keyword evidence="2" id="KW-1185">Reference proteome</keyword>
<evidence type="ECO:0000313" key="2">
    <source>
        <dbReference type="Proteomes" id="UP001501469"/>
    </source>
</evidence>
<evidence type="ECO:0000313" key="1">
    <source>
        <dbReference type="EMBL" id="GAA4043222.1"/>
    </source>
</evidence>
<proteinExistence type="predicted"/>
<sequence length="509" mass="54870">MPVREIVPILKAAILFPSVKSFLLAALLALAGYSARAQTYYLDLSYQVLTLSDNTLAVEKVVDGRPGEPPIGIVYRGLGVYGKSAAVGFRQGLETELTNFVQVQLPLRPTSGHTIVLCLRSLHIGETLGGNKQQATADLSADVYEHLPTGYHFVCSVGSFASAYGHETTGRHAGHLVQLLNDCFRQLGTAAWADAARQPARTLAELATDRPATLAVGGKRGPAILREVPRRGFYFRLDQFLANRPDTFSTLVVDTIARRYQSRTAAAQWRQVARVRPLLGAGVRAGKVPEGLWGFSDGRQAFVLYDKQFFPLMRQGSSFTFVGEAPVDPIHALAQAQRQNSTGLSYGIVGVAIGEAVANSVSGGIPDHTAEPMAYGLDLRTGAIGAFPSLHTTLRPDTAYVYVYQVSQNQPASARTEGGVVVVAEGREAGVLRPGKYLEVPCTRFGKPLRLCLTGLSLANPCLLVVPNTSQLNYLRIDAANPRQPWQWVSAAQGAADLDELDKQTSASR</sequence>
<gene>
    <name evidence="1" type="ORF">GCM10022409_31520</name>
</gene>
<dbReference type="Proteomes" id="UP001501469">
    <property type="component" value="Unassembled WGS sequence"/>
</dbReference>
<reference evidence="2" key="1">
    <citation type="journal article" date="2019" name="Int. J. Syst. Evol. Microbiol.">
        <title>The Global Catalogue of Microorganisms (GCM) 10K type strain sequencing project: providing services to taxonomists for standard genome sequencing and annotation.</title>
        <authorList>
            <consortium name="The Broad Institute Genomics Platform"/>
            <consortium name="The Broad Institute Genome Sequencing Center for Infectious Disease"/>
            <person name="Wu L."/>
            <person name="Ma J."/>
        </authorList>
    </citation>
    <scope>NUCLEOTIDE SEQUENCE [LARGE SCALE GENOMIC DNA]</scope>
    <source>
        <strain evidence="2">JCM 17225</strain>
    </source>
</reference>
<organism evidence="1 2">
    <name type="scientific">Hymenobacter glaciei</name>
    <dbReference type="NCBI Taxonomy" id="877209"/>
    <lineage>
        <taxon>Bacteria</taxon>
        <taxon>Pseudomonadati</taxon>
        <taxon>Bacteroidota</taxon>
        <taxon>Cytophagia</taxon>
        <taxon>Cytophagales</taxon>
        <taxon>Hymenobacteraceae</taxon>
        <taxon>Hymenobacter</taxon>
    </lineage>
</organism>
<dbReference type="EMBL" id="BAABDK010000025">
    <property type="protein sequence ID" value="GAA4043222.1"/>
    <property type="molecule type" value="Genomic_DNA"/>
</dbReference>
<name>A0ABP7UGZ9_9BACT</name>
<protein>
    <submittedName>
        <fullName evidence="1">Uncharacterized protein</fullName>
    </submittedName>
</protein>